<sequence length="841" mass="95521">MFQKILKGVAIFALFIGLLIAGVELWFYKNQEEIFVKVKAAVNEEINGSLEIEGFRFRPFQDGFGFNFTLYNVILRDSLYNQHKTDLLNAKLIHVALDFGSFYKGVIRLQNLVIQDGNATLFVRKDGYTNLSIFGAKKSKSKKKDSGKGDQLIDKLGRIHLYNFGFRFADSTTGKKYGAVFRDVTNRVSHSDSSWNANINGPIFFEGLTFKPEKGGFLINQETFANLSLSYNQRKRYLYIRPSSQLRVASQDIIDIKGKFDLSEKPAHFNLSFGAHKIEVSDAIKLLPQKIGKSIDSIGVKTKATARVDVVGIFSHEPPAVDISFETDTFQYQLPIGMLRNMKAKGNYTNQADRTKPPGLLNTQVSTPDIKGFFETLPFSFDLKIDNITDPIALIRGKVKADSATVNGILDPKRYVVKGGEAYIQIHYDGSLRNFYNPKTDQFNGKLVGRLNLDNLALDYVPREVHLSKVNGDIYFDEKDFLLPELNMNDGHNAMYVKGSITNLIPYLFGSPRILKASVDMNIPNWKMNWMEVFVGKRNVSRKTNKKKFKLSDMLDNVIDKMEIDAKLQSKHMVYHHFSANNMKGLITVKNNIVALNNFSMNAFGGGVKISGSINNPYSTEPPRVQIKGNVTNADVHSVFYSFNNFGQKAVTHLNLKGKLNTEFNFSSNLKNDVTIIPKSMKGEVKLNLEHGQIINFEPFLKMKRLIFKNRNLERVRFAPIKNDLILNGEEIIIKPMEIESNVMTLFLEGIYSFGNKTDISIEIPLRNLSRRDSTYQLNPNDPKNKKGSKIYLRAVDEKGQVNIKLAFRKKRPKSEDEKDDKENAEDKKDEKVKNDEKINN</sequence>
<dbReference type="AlphaFoldDB" id="A0A4U6D8Q4"/>
<proteinExistence type="predicted"/>
<dbReference type="GO" id="GO:0005886">
    <property type="term" value="C:plasma membrane"/>
    <property type="evidence" value="ECO:0007669"/>
    <property type="project" value="TreeGrafter"/>
</dbReference>
<accession>A0A4U6D8Q4</accession>
<dbReference type="RefSeq" id="WP_137338149.1">
    <property type="nucleotide sequence ID" value="NZ_BSQH01000001.1"/>
</dbReference>
<dbReference type="EMBL" id="SZVO01000001">
    <property type="protein sequence ID" value="TKT93859.1"/>
    <property type="molecule type" value="Genomic_DNA"/>
</dbReference>
<evidence type="ECO:0000313" key="3">
    <source>
        <dbReference type="Proteomes" id="UP000304900"/>
    </source>
</evidence>
<gene>
    <name evidence="2" type="ORF">FDK13_01200</name>
</gene>
<feature type="region of interest" description="Disordered" evidence="1">
    <location>
        <begin position="807"/>
        <end position="841"/>
    </location>
</feature>
<evidence type="ECO:0000313" key="2">
    <source>
        <dbReference type="EMBL" id="TKT93859.1"/>
    </source>
</evidence>
<dbReference type="GO" id="GO:0090313">
    <property type="term" value="P:regulation of protein targeting to membrane"/>
    <property type="evidence" value="ECO:0007669"/>
    <property type="project" value="TreeGrafter"/>
</dbReference>
<comment type="caution">
    <text evidence="2">The sequence shown here is derived from an EMBL/GenBank/DDBJ whole genome shotgun (WGS) entry which is preliminary data.</text>
</comment>
<dbReference type="Proteomes" id="UP000304900">
    <property type="component" value="Unassembled WGS sequence"/>
</dbReference>
<dbReference type="InterPro" id="IPR052894">
    <property type="entry name" value="AsmA-related"/>
</dbReference>
<protein>
    <submittedName>
        <fullName evidence="2">Uncharacterized protein</fullName>
    </submittedName>
</protein>
<organism evidence="2 3">
    <name type="scientific">Dyadobacter frigoris</name>
    <dbReference type="NCBI Taxonomy" id="2576211"/>
    <lineage>
        <taxon>Bacteria</taxon>
        <taxon>Pseudomonadati</taxon>
        <taxon>Bacteroidota</taxon>
        <taxon>Cytophagia</taxon>
        <taxon>Cytophagales</taxon>
        <taxon>Spirosomataceae</taxon>
        <taxon>Dyadobacter</taxon>
    </lineage>
</organism>
<dbReference type="OrthoDB" id="1489065at2"/>
<dbReference type="PANTHER" id="PTHR30441:SF8">
    <property type="entry name" value="DUF748 DOMAIN-CONTAINING PROTEIN"/>
    <property type="match status" value="1"/>
</dbReference>
<dbReference type="PANTHER" id="PTHR30441">
    <property type="entry name" value="DUF748 DOMAIN-CONTAINING PROTEIN"/>
    <property type="match status" value="1"/>
</dbReference>
<evidence type="ECO:0000256" key="1">
    <source>
        <dbReference type="SAM" id="MobiDB-lite"/>
    </source>
</evidence>
<name>A0A4U6D8Q4_9BACT</name>
<keyword evidence="3" id="KW-1185">Reference proteome</keyword>
<reference evidence="2 3" key="1">
    <citation type="submission" date="2019-05" db="EMBL/GenBank/DDBJ databases">
        <title>Dyadobacter AR-3-8 sp. nov., isolated from arctic soil.</title>
        <authorList>
            <person name="Chaudhary D.K."/>
        </authorList>
    </citation>
    <scope>NUCLEOTIDE SEQUENCE [LARGE SCALE GENOMIC DNA]</scope>
    <source>
        <strain evidence="2 3">AR-3-8</strain>
    </source>
</reference>
<feature type="compositionally biased region" description="Basic and acidic residues" evidence="1">
    <location>
        <begin position="814"/>
        <end position="841"/>
    </location>
</feature>